<protein>
    <submittedName>
        <fullName evidence="1">Uncharacterized protein</fullName>
    </submittedName>
</protein>
<name>A0A843U082_COLES</name>
<keyword evidence="2" id="KW-1185">Reference proteome</keyword>
<sequence>MSLVSLGTPELIHPSVHVARASHQLRTIVFVMSVKFEIELPKNLQTTVTFTRSSWAPLSVLTPVDGPALADVLPIYQTVDVIEWKQPFVDLMWLAFCDSFIVDQFDISVTVYNLL</sequence>
<proteinExistence type="predicted"/>
<evidence type="ECO:0000313" key="1">
    <source>
        <dbReference type="EMBL" id="MQL73899.1"/>
    </source>
</evidence>
<comment type="caution">
    <text evidence="1">The sequence shown here is derived from an EMBL/GenBank/DDBJ whole genome shotgun (WGS) entry which is preliminary data.</text>
</comment>
<evidence type="ECO:0000313" key="2">
    <source>
        <dbReference type="Proteomes" id="UP000652761"/>
    </source>
</evidence>
<dbReference type="Proteomes" id="UP000652761">
    <property type="component" value="Unassembled WGS sequence"/>
</dbReference>
<gene>
    <name evidence="1" type="ORF">Taro_006251</name>
</gene>
<organism evidence="1 2">
    <name type="scientific">Colocasia esculenta</name>
    <name type="common">Wild taro</name>
    <name type="synonym">Arum esculentum</name>
    <dbReference type="NCBI Taxonomy" id="4460"/>
    <lineage>
        <taxon>Eukaryota</taxon>
        <taxon>Viridiplantae</taxon>
        <taxon>Streptophyta</taxon>
        <taxon>Embryophyta</taxon>
        <taxon>Tracheophyta</taxon>
        <taxon>Spermatophyta</taxon>
        <taxon>Magnoliopsida</taxon>
        <taxon>Liliopsida</taxon>
        <taxon>Araceae</taxon>
        <taxon>Aroideae</taxon>
        <taxon>Colocasieae</taxon>
        <taxon>Colocasia</taxon>
    </lineage>
</organism>
<dbReference type="AlphaFoldDB" id="A0A843U082"/>
<accession>A0A843U082</accession>
<reference evidence="1" key="1">
    <citation type="submission" date="2017-07" db="EMBL/GenBank/DDBJ databases">
        <title>Taro Niue Genome Assembly and Annotation.</title>
        <authorList>
            <person name="Atibalentja N."/>
            <person name="Keating K."/>
            <person name="Fields C.J."/>
        </authorList>
    </citation>
    <scope>NUCLEOTIDE SEQUENCE</scope>
    <source>
        <strain evidence="1">Niue_2</strain>
        <tissue evidence="1">Leaf</tissue>
    </source>
</reference>
<dbReference type="EMBL" id="NMUH01000182">
    <property type="protein sequence ID" value="MQL73899.1"/>
    <property type="molecule type" value="Genomic_DNA"/>
</dbReference>